<evidence type="ECO:0000313" key="10">
    <source>
        <dbReference type="Proteomes" id="UP000594261"/>
    </source>
</evidence>
<evidence type="ECO:0000256" key="5">
    <source>
        <dbReference type="ARBA" id="ARBA00022917"/>
    </source>
</evidence>
<dbReference type="PANTHER" id="PTHR23253">
    <property type="entry name" value="EUKARYOTIC TRANSLATION INITIATION FACTOR 4 GAMMA"/>
    <property type="match status" value="1"/>
</dbReference>
<dbReference type="Gene3D" id="3.80.10.10">
    <property type="entry name" value="Ribonuclease Inhibitor"/>
    <property type="match status" value="1"/>
</dbReference>
<dbReference type="GO" id="GO:0016281">
    <property type="term" value="C:eukaryotic translation initiation factor 4F complex"/>
    <property type="evidence" value="ECO:0007669"/>
    <property type="project" value="TreeGrafter"/>
</dbReference>
<dbReference type="Pfam" id="PF02854">
    <property type="entry name" value="MIF4G"/>
    <property type="match status" value="1"/>
</dbReference>
<keyword evidence="4" id="KW-0677">Repeat</keyword>
<dbReference type="Gene3D" id="1.25.40.180">
    <property type="match status" value="1"/>
</dbReference>
<dbReference type="PROSITE" id="PS51450">
    <property type="entry name" value="LRR"/>
    <property type="match status" value="1"/>
</dbReference>
<dbReference type="InterPro" id="IPR045344">
    <property type="entry name" value="C-JID"/>
</dbReference>
<feature type="domain" description="C-JID" evidence="8">
    <location>
        <begin position="241"/>
        <end position="341"/>
    </location>
</feature>
<evidence type="ECO:0000256" key="1">
    <source>
        <dbReference type="ARBA" id="ARBA00005775"/>
    </source>
</evidence>
<dbReference type="EnsemblPlants" id="QL04p027147:mrna">
    <property type="protein sequence ID" value="QL04p027147:mrna"/>
    <property type="gene ID" value="QL04p027147"/>
</dbReference>
<evidence type="ECO:0000259" key="8">
    <source>
        <dbReference type="Pfam" id="PF20160"/>
    </source>
</evidence>
<dbReference type="Proteomes" id="UP000594261">
    <property type="component" value="Chromosome 4"/>
</dbReference>
<evidence type="ECO:0000313" key="9">
    <source>
        <dbReference type="EnsemblPlants" id="QL04p027147:mrna"/>
    </source>
</evidence>
<comment type="similarity">
    <text evidence="1">Belongs to the eukaryotic initiation factor 4G family.</text>
</comment>
<dbReference type="Pfam" id="PF00560">
    <property type="entry name" value="LRR_1"/>
    <property type="match status" value="2"/>
</dbReference>
<dbReference type="InterPro" id="IPR016024">
    <property type="entry name" value="ARM-type_fold"/>
</dbReference>
<dbReference type="InterPro" id="IPR003890">
    <property type="entry name" value="MIF4G-like_typ-3"/>
</dbReference>
<sequence length="690" mass="78323">MTSMLELYLDRTAIEGLPSSIKHLTNLTLLNLQDCENLSSFPSVICSLISLEILILSGCKGQPPQARYLSGLIPTLSSIGTTLTLLYTYLTDRQPEAEPISLVLPLSFSGLSSLVSLDLSGCNLLDGALPDDLSYLFSLTSLNLRNNNFTCLPCSISQLLNLKLLFLDHCSKLQSLPYLPLSTQFVSAQGCTSLENYSNQVIVWTSGAARFTFINCNGLADDEGKIADDQILQIKGFFLVLPQIEIPEWFKNKECGPSVRIPLPPNLLNNRSWKGIALCVIFVVPPNLIDVSPGQDSKYFHEFSCHFDMDGSLLNCPLVLKTKRLDIQIKMCGARILYEQDMLEFVQNSRQENFRSCDDLSRGHEKFIEDHMSSSQSYDLKLKQKLNSLLSTLYQVDWAKNHLYDYIFHQIARPPCWFTHVFDESPQDSGRLVVFYIPRWGFQLKQCDHIGASFESSDPTVQFEMCGICLVYEQNVPEFVQFLVECMRLDPDTMRMLLPNNETIQEECTSRETSSNQGGMPRNSPAADRWLRNANIQQKGLIPSPHTPLLMMHKAEKKHEVGKVTDEEQAKQRQLKVILNKLTPQNFDKLFEQVKAVNIDNLDTLTGVISQIFDKALMEPTFCEMCANFPSQLSLELPDFSKDNEKITFKRVFLSKCQEEFERWERELEEANKADEEGEIKQSDEANDSV</sequence>
<evidence type="ECO:0000256" key="6">
    <source>
        <dbReference type="SAM" id="MobiDB-lite"/>
    </source>
</evidence>
<dbReference type="InterPro" id="IPR001611">
    <property type="entry name" value="Leu-rich_rpt"/>
</dbReference>
<dbReference type="GO" id="GO:0003743">
    <property type="term" value="F:translation initiation factor activity"/>
    <property type="evidence" value="ECO:0007669"/>
    <property type="project" value="UniProtKB-KW"/>
</dbReference>
<dbReference type="Pfam" id="PF20160">
    <property type="entry name" value="C-JID"/>
    <property type="match status" value="1"/>
</dbReference>
<accession>A0A7N2LDE7</accession>
<evidence type="ECO:0000256" key="4">
    <source>
        <dbReference type="ARBA" id="ARBA00022737"/>
    </source>
</evidence>
<evidence type="ECO:0000256" key="3">
    <source>
        <dbReference type="ARBA" id="ARBA00022614"/>
    </source>
</evidence>
<dbReference type="PANTHER" id="PTHR23253:SF9">
    <property type="entry name" value="EUKARYOTIC TRANSLATION INITIATION FACTOR 4 GAMMA 2"/>
    <property type="match status" value="1"/>
</dbReference>
<dbReference type="SUPFAM" id="SSF52047">
    <property type="entry name" value="RNI-like"/>
    <property type="match status" value="1"/>
</dbReference>
<keyword evidence="3" id="KW-0433">Leucine-rich repeat</keyword>
<reference evidence="9 10" key="1">
    <citation type="journal article" date="2016" name="G3 (Bethesda)">
        <title>First Draft Assembly and Annotation of the Genome of a California Endemic Oak Quercus lobata Nee (Fagaceae).</title>
        <authorList>
            <person name="Sork V.L."/>
            <person name="Fitz-Gibbon S.T."/>
            <person name="Puiu D."/>
            <person name="Crepeau M."/>
            <person name="Gugger P.F."/>
            <person name="Sherman R."/>
            <person name="Stevens K."/>
            <person name="Langley C.H."/>
            <person name="Pellegrini M."/>
            <person name="Salzberg S.L."/>
        </authorList>
    </citation>
    <scope>NUCLEOTIDE SEQUENCE [LARGE SCALE GENOMIC DNA]</scope>
    <source>
        <strain evidence="9 10">cv. SW786</strain>
    </source>
</reference>
<dbReference type="EMBL" id="LRBV02000004">
    <property type="status" value="NOT_ANNOTATED_CDS"/>
    <property type="molecule type" value="Genomic_DNA"/>
</dbReference>
<dbReference type="InParanoid" id="A0A7N2LDE7"/>
<dbReference type="InterPro" id="IPR032675">
    <property type="entry name" value="LRR_dom_sf"/>
</dbReference>
<evidence type="ECO:0000259" key="7">
    <source>
        <dbReference type="Pfam" id="PF02854"/>
    </source>
</evidence>
<feature type="region of interest" description="Disordered" evidence="6">
    <location>
        <begin position="668"/>
        <end position="690"/>
    </location>
</feature>
<dbReference type="AlphaFoldDB" id="A0A7N2LDE7"/>
<organism evidence="9 10">
    <name type="scientific">Quercus lobata</name>
    <name type="common">Valley oak</name>
    <dbReference type="NCBI Taxonomy" id="97700"/>
    <lineage>
        <taxon>Eukaryota</taxon>
        <taxon>Viridiplantae</taxon>
        <taxon>Streptophyta</taxon>
        <taxon>Embryophyta</taxon>
        <taxon>Tracheophyta</taxon>
        <taxon>Spermatophyta</taxon>
        <taxon>Magnoliopsida</taxon>
        <taxon>eudicotyledons</taxon>
        <taxon>Gunneridae</taxon>
        <taxon>Pentapetalae</taxon>
        <taxon>rosids</taxon>
        <taxon>fabids</taxon>
        <taxon>Fagales</taxon>
        <taxon>Fagaceae</taxon>
        <taxon>Quercus</taxon>
    </lineage>
</organism>
<protein>
    <submittedName>
        <fullName evidence="9">Uncharacterized protein</fullName>
    </submittedName>
</protein>
<dbReference type="SUPFAM" id="SSF48371">
    <property type="entry name" value="ARM repeat"/>
    <property type="match status" value="1"/>
</dbReference>
<feature type="compositionally biased region" description="Basic and acidic residues" evidence="6">
    <location>
        <begin position="668"/>
        <end position="684"/>
    </location>
</feature>
<feature type="domain" description="MIF4G" evidence="7">
    <location>
        <begin position="573"/>
        <end position="673"/>
    </location>
</feature>
<keyword evidence="2" id="KW-0396">Initiation factor</keyword>
<keyword evidence="10" id="KW-1185">Reference proteome</keyword>
<keyword evidence="5" id="KW-0648">Protein biosynthesis</keyword>
<evidence type="ECO:0000256" key="2">
    <source>
        <dbReference type="ARBA" id="ARBA00022540"/>
    </source>
</evidence>
<dbReference type="Gramene" id="QL04p027147:mrna">
    <property type="protein sequence ID" value="QL04p027147:mrna"/>
    <property type="gene ID" value="QL04p027147"/>
</dbReference>
<reference evidence="9" key="2">
    <citation type="submission" date="2021-01" db="UniProtKB">
        <authorList>
            <consortium name="EnsemblPlants"/>
        </authorList>
    </citation>
    <scope>IDENTIFICATION</scope>
</reference>
<name>A0A7N2LDE7_QUELO</name>
<dbReference type="GO" id="GO:0003729">
    <property type="term" value="F:mRNA binding"/>
    <property type="evidence" value="ECO:0007669"/>
    <property type="project" value="TreeGrafter"/>
</dbReference>
<proteinExistence type="inferred from homology"/>